<reference evidence="1" key="1">
    <citation type="submission" date="2021-06" db="EMBL/GenBank/DDBJ databases">
        <authorList>
            <person name="Kallberg Y."/>
            <person name="Tangrot J."/>
            <person name="Rosling A."/>
        </authorList>
    </citation>
    <scope>NUCLEOTIDE SEQUENCE</scope>
    <source>
        <strain evidence="1">CL356</strain>
    </source>
</reference>
<organism evidence="1 2">
    <name type="scientific">Acaulospora colombiana</name>
    <dbReference type="NCBI Taxonomy" id="27376"/>
    <lineage>
        <taxon>Eukaryota</taxon>
        <taxon>Fungi</taxon>
        <taxon>Fungi incertae sedis</taxon>
        <taxon>Mucoromycota</taxon>
        <taxon>Glomeromycotina</taxon>
        <taxon>Glomeromycetes</taxon>
        <taxon>Diversisporales</taxon>
        <taxon>Acaulosporaceae</taxon>
        <taxon>Acaulospora</taxon>
    </lineage>
</organism>
<gene>
    <name evidence="1" type="ORF">ACOLOM_LOCUS3105</name>
</gene>
<evidence type="ECO:0000313" key="2">
    <source>
        <dbReference type="Proteomes" id="UP000789525"/>
    </source>
</evidence>
<proteinExistence type="predicted"/>
<accession>A0ACA9L2Z5</accession>
<keyword evidence="2" id="KW-1185">Reference proteome</keyword>
<name>A0ACA9L2Z5_9GLOM</name>
<dbReference type="EMBL" id="CAJVPT010004437">
    <property type="protein sequence ID" value="CAG8508298.1"/>
    <property type="molecule type" value="Genomic_DNA"/>
</dbReference>
<sequence>MSNNNNKVLSKSSSRKLSFRSKESVNISDSTNTNSGSLSGSFNSVRGSIRRIRRVSGATTSSNPNSNYPAQQEVVPAVNMQPSAFPFSRIQSTIAGIAREQTSRLKEISISQKTADLTAVVQEMSTELGKKGAELGNMAMDRWKKRKEDNPPNGHLSHSENSKNAVDINILGAPLRTAVILTRVEKDVKQIRKDPFRYWLPAIVVRCMEFLDKYGLEEVGIYRIPGSRTTVIRIRDIFNAGADLNFLQSSKEDPHAVAALLKSYFRERSNLFKTFIENIDVVFGDGCKNESTLLENEKREQEVKEKRTPQIYHKTYISEDFSKSFEDILTLNKKTTANPSSHSYPSSSSIKGYNFKDNTDASIDDQDSTLRKYVSNNTAATPATSMVSNKTPVSIHKSTYLQQANNSTMNNPFSDDESISTLKNEIRSVNIVTPKSASSPPFRLRSRSTGLRDIPLTNTIEFPFDSSDSEDKDNLENHEDDSTSPTLMAFDYVDRHGAKNLGVLNLTTRIPNNWGSHGNGVGDNGNSVAPSWVRRRRRRPGLEKTEEWKKALLEDTDVDTPPNVPEENEMNRENDMKGISNAKAIINRMNGIGDPSHAREKTKSCVPVGNLIDL</sequence>
<dbReference type="Proteomes" id="UP000789525">
    <property type="component" value="Unassembled WGS sequence"/>
</dbReference>
<protein>
    <submittedName>
        <fullName evidence="1">4346_t:CDS:1</fullName>
    </submittedName>
</protein>
<comment type="caution">
    <text evidence="1">The sequence shown here is derived from an EMBL/GenBank/DDBJ whole genome shotgun (WGS) entry which is preliminary data.</text>
</comment>
<evidence type="ECO:0000313" key="1">
    <source>
        <dbReference type="EMBL" id="CAG8508298.1"/>
    </source>
</evidence>